<dbReference type="GO" id="GO:0001530">
    <property type="term" value="F:lipopolysaccharide binding"/>
    <property type="evidence" value="ECO:0007669"/>
    <property type="project" value="TreeGrafter"/>
</dbReference>
<evidence type="ECO:0000256" key="4">
    <source>
        <dbReference type="ARBA" id="ARBA00022525"/>
    </source>
</evidence>
<keyword evidence="13 14" id="KW-0732">Signal</keyword>
<evidence type="ECO:0000256" key="11">
    <source>
        <dbReference type="ARBA" id="ARBA00025943"/>
    </source>
</evidence>
<dbReference type="GO" id="GO:0050829">
    <property type="term" value="P:defense response to Gram-negative bacterium"/>
    <property type="evidence" value="ECO:0007669"/>
    <property type="project" value="UniProtKB-UniRule"/>
</dbReference>
<dbReference type="InterPro" id="IPR017943">
    <property type="entry name" value="Bactericidal_perm-incr_a/b_dom"/>
</dbReference>
<comment type="subunit">
    <text evidence="11 13">Monomer. Homodimer; disulfide-linked.</text>
</comment>
<gene>
    <name evidence="18" type="primary">LOC102376223</name>
</gene>
<comment type="function">
    <text evidence="13">The cytotoxic action of BPI is limited to many species of Gram-negative bacteria; this specificity may be explained by a strong affinity of the very basic N-terminal half for the negatively charged lipopolysaccharides that are unique to the Gram-negative bacterial outer envelope.</text>
</comment>
<evidence type="ECO:0000256" key="2">
    <source>
        <dbReference type="ARBA" id="ARBA00007292"/>
    </source>
</evidence>
<evidence type="ECO:0000256" key="1">
    <source>
        <dbReference type="ARBA" id="ARBA00004613"/>
    </source>
</evidence>
<dbReference type="SUPFAM" id="SSF55394">
    <property type="entry name" value="Bactericidal permeability-increasing protein, BPI"/>
    <property type="match status" value="3"/>
</dbReference>
<dbReference type="SMART" id="SM00329">
    <property type="entry name" value="BPI2"/>
    <property type="match status" value="1"/>
</dbReference>
<keyword evidence="4 13" id="KW-0964">Secreted</keyword>
<feature type="chain" id="PRO_5010569197" description="Bactericidal permeability-increasing protein" evidence="14">
    <location>
        <begin position="23"/>
        <end position="507"/>
    </location>
</feature>
<dbReference type="AlphaFoldDB" id="A0A1U8DMZ2"/>
<feature type="disulfide bond" evidence="12">
    <location>
        <begin position="155"/>
        <end position="190"/>
    </location>
</feature>
<keyword evidence="7 13" id="KW-0391">Immunity</keyword>
<dbReference type="GeneID" id="102376223"/>
<keyword evidence="10 13" id="KW-0325">Glycoprotein</keyword>
<evidence type="ECO:0000256" key="6">
    <source>
        <dbReference type="ARBA" id="ARBA00022588"/>
    </source>
</evidence>
<evidence type="ECO:0000259" key="16">
    <source>
        <dbReference type="SMART" id="SM00329"/>
    </source>
</evidence>
<feature type="signal peptide" evidence="14">
    <location>
        <begin position="1"/>
        <end position="22"/>
    </location>
</feature>
<dbReference type="FunFam" id="3.15.10.10:FF:000001">
    <property type="entry name" value="phospholipid transfer protein-like"/>
    <property type="match status" value="1"/>
</dbReference>
<dbReference type="OrthoDB" id="10255543at2759"/>
<evidence type="ECO:0000256" key="8">
    <source>
        <dbReference type="ARBA" id="ARBA00023022"/>
    </source>
</evidence>
<keyword evidence="8 13" id="KW-0044">Antibiotic</keyword>
<dbReference type="Pfam" id="PF02886">
    <property type="entry name" value="LBP_BPI_CETP_C"/>
    <property type="match status" value="2"/>
</dbReference>
<evidence type="ECO:0000259" key="15">
    <source>
        <dbReference type="SMART" id="SM00328"/>
    </source>
</evidence>
<sequence length="507" mass="54891">MAVQSLAPAALLLAVSITLARATKPGIVARITGPGLDYALQKGIAALEKKLAEMKLPDISGSQETPVGDVYYEFSRLNLRSFRLPSSQITPLPDVGVQVSVSNAFAQLTGNWRWKRGLFGDDGQFNLKVTGLSISVRLQLGSDASGKPTVTISGCTTYISDVDVDAGWIYKLIIKIIKSRIKALMQSQVCREVRSFVSTQLQPYLCALPVIAAIDTVASVDYSLVAPPVATAQYLDVSLKGEIFSRAHRAPAPFSPPALAFPLEHSRMVYLGVSSYVFNTASFVYQAAGRLVFSITDDVFPKEGFFHLNTSTFYHFVPQSGHGSGVGDGAQLNSGPSPYPDVSLAAARLQDAVDVLTAQADELTWLLLLSPDEQRFCQRQRELCPDMRGLGIWRGSEMTRIKPAAELALGPETVMTVSQHVEGGADTCLSPRRLELSLKHSDIGPFSVLGLQQFMNFLASNILLPSVNGQLEKGFPLPLPAHVQLSSCVLQPHQDFLLLGADVRYGL</sequence>
<evidence type="ECO:0000256" key="12">
    <source>
        <dbReference type="PIRSR" id="PIRSR002417-50"/>
    </source>
</evidence>
<comment type="subcellular location">
    <subcellularLocation>
        <location evidence="1 13">Secreted</location>
    </subcellularLocation>
</comment>
<dbReference type="PIRSF" id="PIRSF002417">
    <property type="entry name" value="Lipid_binding_protein"/>
    <property type="match status" value="1"/>
</dbReference>
<reference evidence="18" key="1">
    <citation type="submission" date="2025-08" db="UniProtKB">
        <authorList>
            <consortium name="RefSeq"/>
        </authorList>
    </citation>
    <scope>IDENTIFICATION</scope>
</reference>
<proteinExistence type="inferred from homology"/>
<dbReference type="SMART" id="SM00328">
    <property type="entry name" value="BPI1"/>
    <property type="match status" value="1"/>
</dbReference>
<dbReference type="GO" id="GO:0031663">
    <property type="term" value="P:lipopolysaccharide-mediated signaling pathway"/>
    <property type="evidence" value="ECO:0007669"/>
    <property type="project" value="TreeGrafter"/>
</dbReference>
<dbReference type="STRING" id="38654.A0A1U8DMZ2"/>
<dbReference type="KEGG" id="asn:102376223"/>
<evidence type="ECO:0000256" key="10">
    <source>
        <dbReference type="ARBA" id="ARBA00023180"/>
    </source>
</evidence>
<dbReference type="GO" id="GO:0045087">
    <property type="term" value="P:innate immune response"/>
    <property type="evidence" value="ECO:0007669"/>
    <property type="project" value="UniProtKB-UniRule"/>
</dbReference>
<dbReference type="Gene3D" id="3.15.10.10">
    <property type="entry name" value="Bactericidal permeability-increasing protein, domain 1"/>
    <property type="match status" value="1"/>
</dbReference>
<dbReference type="InterPro" id="IPR001124">
    <property type="entry name" value="Lipid-bd_serum_glycop_C"/>
</dbReference>
<dbReference type="Pfam" id="PF01273">
    <property type="entry name" value="LBP_BPI_CETP"/>
    <property type="match status" value="1"/>
</dbReference>
<evidence type="ECO:0000256" key="14">
    <source>
        <dbReference type="SAM" id="SignalP"/>
    </source>
</evidence>
<dbReference type="InterPro" id="IPR017942">
    <property type="entry name" value="Lipid-bd_serum_glycop_N"/>
</dbReference>
<accession>A0A1U8DMZ2</accession>
<dbReference type="CDD" id="cd00025">
    <property type="entry name" value="BPI1"/>
    <property type="match status" value="1"/>
</dbReference>
<dbReference type="Proteomes" id="UP000189705">
    <property type="component" value="Unplaced"/>
</dbReference>
<feature type="domain" description="Lipid-binding serum glycoprotein C-terminal" evidence="16">
    <location>
        <begin position="263"/>
        <end position="501"/>
    </location>
</feature>
<name>A0A1U8DMZ2_ALLSI</name>
<evidence type="ECO:0000256" key="7">
    <source>
        <dbReference type="ARBA" id="ARBA00022859"/>
    </source>
</evidence>
<comment type="domain">
    <text evidence="13">The N- and C-terminal barrels adopt an identical fold despite having only 13% of conserved residues.</text>
</comment>
<comment type="similarity">
    <text evidence="2">Belongs to the BPI/LBP/Plunc superfamily. BPI/LBP family.</text>
</comment>
<evidence type="ECO:0000256" key="5">
    <source>
        <dbReference type="ARBA" id="ARBA00022529"/>
    </source>
</evidence>
<dbReference type="eggNOG" id="KOG4160">
    <property type="taxonomic scope" value="Eukaryota"/>
</dbReference>
<dbReference type="PANTHER" id="PTHR10504:SF84">
    <property type="entry name" value="BACTERICIDAL PERMEABILITY-INCREASING PROTEIN"/>
    <property type="match status" value="1"/>
</dbReference>
<dbReference type="Gene3D" id="3.15.20.10">
    <property type="entry name" value="Bactericidal permeability-increasing protein, domain 2"/>
    <property type="match status" value="2"/>
</dbReference>
<dbReference type="InParanoid" id="A0A1U8DMZ2"/>
<dbReference type="InterPro" id="IPR030675">
    <property type="entry name" value="BPI/LBP"/>
</dbReference>
<dbReference type="InterPro" id="IPR032942">
    <property type="entry name" value="BPI/LBP/Plunc"/>
</dbReference>
<feature type="domain" description="Lipid-binding serum glycoprotein N-terminal" evidence="15">
    <location>
        <begin position="30"/>
        <end position="248"/>
    </location>
</feature>
<keyword evidence="9 12" id="KW-1015">Disulfide bond</keyword>
<keyword evidence="17" id="KW-1185">Reference proteome</keyword>
<keyword evidence="6 13" id="KW-0399">Innate immunity</keyword>
<evidence type="ECO:0000256" key="9">
    <source>
        <dbReference type="ARBA" id="ARBA00023157"/>
    </source>
</evidence>
<evidence type="ECO:0000256" key="3">
    <source>
        <dbReference type="ARBA" id="ARBA00017827"/>
    </source>
</evidence>
<evidence type="ECO:0000313" key="18">
    <source>
        <dbReference type="RefSeq" id="XP_014378610.1"/>
    </source>
</evidence>
<organism evidence="17 18">
    <name type="scientific">Alligator sinensis</name>
    <name type="common">Chinese alligator</name>
    <dbReference type="NCBI Taxonomy" id="38654"/>
    <lineage>
        <taxon>Eukaryota</taxon>
        <taxon>Metazoa</taxon>
        <taxon>Chordata</taxon>
        <taxon>Craniata</taxon>
        <taxon>Vertebrata</taxon>
        <taxon>Euteleostomi</taxon>
        <taxon>Archelosauria</taxon>
        <taxon>Archosauria</taxon>
        <taxon>Crocodylia</taxon>
        <taxon>Alligatoridae</taxon>
        <taxon>Alligatorinae</taxon>
        <taxon>Alligator</taxon>
    </lineage>
</organism>
<dbReference type="PANTHER" id="PTHR10504">
    <property type="entry name" value="BACTERICIDAL PERMEABILITY-INCREASING BPI PROTEIN-RELATED"/>
    <property type="match status" value="1"/>
</dbReference>
<dbReference type="GO" id="GO:0005615">
    <property type="term" value="C:extracellular space"/>
    <property type="evidence" value="ECO:0007669"/>
    <property type="project" value="UniProtKB-UniRule"/>
</dbReference>
<evidence type="ECO:0000313" key="17">
    <source>
        <dbReference type="Proteomes" id="UP000189705"/>
    </source>
</evidence>
<evidence type="ECO:0000256" key="13">
    <source>
        <dbReference type="RuleBase" id="RU369039"/>
    </source>
</evidence>
<comment type="domain">
    <text evidence="13">The N-terminal region may be exposed to the interior of the granule, whereas the C-terminal portion may be embedded in the membrane. During phagocytosis and degranulation, proteases may be released and activated and cleave BPI at the junction of the N- and C-terminal portions of the molecule, providing controlled release of the N-terminal antibacterial fragment when bacteria are ingested.</text>
</comment>
<dbReference type="RefSeq" id="XP_014378610.1">
    <property type="nucleotide sequence ID" value="XM_014523124.2"/>
</dbReference>
<keyword evidence="5 13" id="KW-0929">Antimicrobial</keyword>
<protein>
    <recommendedName>
        <fullName evidence="3 13">Bactericidal permeability-increasing protein</fullName>
        <shortName evidence="13">BPI</shortName>
    </recommendedName>
</protein>